<name>A0A366F0N3_9HYPH</name>
<dbReference type="EMBL" id="QNRK01000028">
    <property type="protein sequence ID" value="RBP07279.1"/>
    <property type="molecule type" value="Genomic_DNA"/>
</dbReference>
<dbReference type="AlphaFoldDB" id="A0A366F0N3"/>
<keyword evidence="3 7" id="KW-0547">Nucleotide-binding</keyword>
<keyword evidence="1 7" id="KW-0436">Ligase</keyword>
<evidence type="ECO:0000313" key="10">
    <source>
        <dbReference type="Proteomes" id="UP000253529"/>
    </source>
</evidence>
<reference evidence="9 10" key="1">
    <citation type="submission" date="2018-06" db="EMBL/GenBank/DDBJ databases">
        <title>Genomic Encyclopedia of Type Strains, Phase IV (KMG-IV): sequencing the most valuable type-strain genomes for metagenomic binning, comparative biology and taxonomic classification.</title>
        <authorList>
            <person name="Goeker M."/>
        </authorList>
    </citation>
    <scope>NUCLEOTIDE SEQUENCE [LARGE SCALE GENOMIC DNA]</scope>
    <source>
        <strain evidence="9 10">DSM 24875</strain>
    </source>
</reference>
<dbReference type="PANTHER" id="PTHR43311:SF1">
    <property type="entry name" value="GLUTAMYL-Q TRNA(ASP) SYNTHETASE"/>
    <property type="match status" value="1"/>
</dbReference>
<dbReference type="InterPro" id="IPR049940">
    <property type="entry name" value="GluQ/Sye"/>
</dbReference>
<dbReference type="PANTHER" id="PTHR43311">
    <property type="entry name" value="GLUTAMATE--TRNA LIGASE"/>
    <property type="match status" value="1"/>
</dbReference>
<dbReference type="RefSeq" id="WP_113891369.1">
    <property type="nucleotide sequence ID" value="NZ_QNRK01000028.1"/>
</dbReference>
<keyword evidence="7" id="KW-0648">Protein biosynthesis</keyword>
<dbReference type="SUPFAM" id="SSF52374">
    <property type="entry name" value="Nucleotidylyl transferase"/>
    <property type="match status" value="1"/>
</dbReference>
<evidence type="ECO:0000256" key="6">
    <source>
        <dbReference type="ARBA" id="ARBA00023146"/>
    </source>
</evidence>
<dbReference type="Pfam" id="PF00749">
    <property type="entry name" value="tRNA-synt_1c"/>
    <property type="match status" value="1"/>
</dbReference>
<evidence type="ECO:0000256" key="3">
    <source>
        <dbReference type="ARBA" id="ARBA00022741"/>
    </source>
</evidence>
<keyword evidence="6 7" id="KW-0030">Aminoacyl-tRNA synthetase</keyword>
<keyword evidence="2" id="KW-0479">Metal-binding</keyword>
<organism evidence="9 10">
    <name type="scientific">Roseiarcus fermentans</name>
    <dbReference type="NCBI Taxonomy" id="1473586"/>
    <lineage>
        <taxon>Bacteria</taxon>
        <taxon>Pseudomonadati</taxon>
        <taxon>Pseudomonadota</taxon>
        <taxon>Alphaproteobacteria</taxon>
        <taxon>Hyphomicrobiales</taxon>
        <taxon>Roseiarcaceae</taxon>
        <taxon>Roseiarcus</taxon>
    </lineage>
</organism>
<comment type="similarity">
    <text evidence="7">Belongs to the class-I aminoacyl-tRNA synthetase family.</text>
</comment>
<protein>
    <submittedName>
        <fullName evidence="9">Glutamyl-Q tRNA(Asp) synthetase</fullName>
    </submittedName>
</protein>
<dbReference type="Proteomes" id="UP000253529">
    <property type="component" value="Unassembled WGS sequence"/>
</dbReference>
<proteinExistence type="inferred from homology"/>
<keyword evidence="5 7" id="KW-0067">ATP-binding</keyword>
<evidence type="ECO:0000256" key="7">
    <source>
        <dbReference type="RuleBase" id="RU363037"/>
    </source>
</evidence>
<dbReference type="InterPro" id="IPR014729">
    <property type="entry name" value="Rossmann-like_a/b/a_fold"/>
</dbReference>
<dbReference type="GO" id="GO:0005829">
    <property type="term" value="C:cytosol"/>
    <property type="evidence" value="ECO:0007669"/>
    <property type="project" value="TreeGrafter"/>
</dbReference>
<accession>A0A366F0N3</accession>
<dbReference type="InterPro" id="IPR020058">
    <property type="entry name" value="Glu/Gln-tRNA-synth_Ib_cat-dom"/>
</dbReference>
<dbReference type="GO" id="GO:0006424">
    <property type="term" value="P:glutamyl-tRNA aminoacylation"/>
    <property type="evidence" value="ECO:0007669"/>
    <property type="project" value="TreeGrafter"/>
</dbReference>
<dbReference type="PROSITE" id="PS00178">
    <property type="entry name" value="AA_TRNA_LIGASE_I"/>
    <property type="match status" value="1"/>
</dbReference>
<dbReference type="NCBIfam" id="NF004315">
    <property type="entry name" value="PRK05710.1-4"/>
    <property type="match status" value="1"/>
</dbReference>
<sequence length="297" mass="31575">MSEAAPSSVFRFAPTPNGALHLGHAYSALMNQRRAGETGGRLLLRIEDLDRSRCKRLHEDAIRFDLAWLGVGFDGAPRRQSEHTADYAARLSRLEQAGLVYPCFCSRAEVARAAVGRDPDGAPLYSGACRALTGAQRRARLARGDKAARRLDMGRALAAVAGPLAWIEYGEGTAAETRIADPAAWGDVVLGGRDLAASYHLAVTVDDALQGVTDVVRGRDLLAATSVHRLLQALMGLPAPRYRHHRLVLDPAGGKLAKSRGSPSLADLRAQGISAAEVVQALGFGRADAPAFEVALS</sequence>
<feature type="domain" description="Glutamyl/glutaminyl-tRNA synthetase class Ib catalytic" evidence="8">
    <location>
        <begin position="10"/>
        <end position="267"/>
    </location>
</feature>
<evidence type="ECO:0000256" key="4">
    <source>
        <dbReference type="ARBA" id="ARBA00022833"/>
    </source>
</evidence>
<evidence type="ECO:0000256" key="1">
    <source>
        <dbReference type="ARBA" id="ARBA00022598"/>
    </source>
</evidence>
<evidence type="ECO:0000259" key="8">
    <source>
        <dbReference type="Pfam" id="PF00749"/>
    </source>
</evidence>
<dbReference type="GO" id="GO:0005524">
    <property type="term" value="F:ATP binding"/>
    <property type="evidence" value="ECO:0007669"/>
    <property type="project" value="UniProtKB-KW"/>
</dbReference>
<comment type="caution">
    <text evidence="9">The sequence shown here is derived from an EMBL/GenBank/DDBJ whole genome shotgun (WGS) entry which is preliminary data.</text>
</comment>
<evidence type="ECO:0000256" key="2">
    <source>
        <dbReference type="ARBA" id="ARBA00022723"/>
    </source>
</evidence>
<keyword evidence="10" id="KW-1185">Reference proteome</keyword>
<dbReference type="OrthoDB" id="9807503at2"/>
<gene>
    <name evidence="9" type="ORF">DFR50_1282</name>
</gene>
<dbReference type="InterPro" id="IPR001412">
    <property type="entry name" value="aa-tRNA-synth_I_CS"/>
</dbReference>
<evidence type="ECO:0000256" key="5">
    <source>
        <dbReference type="ARBA" id="ARBA00022840"/>
    </source>
</evidence>
<dbReference type="Gene3D" id="3.40.50.620">
    <property type="entry name" value="HUPs"/>
    <property type="match status" value="1"/>
</dbReference>
<dbReference type="GO" id="GO:0004818">
    <property type="term" value="F:glutamate-tRNA ligase activity"/>
    <property type="evidence" value="ECO:0007669"/>
    <property type="project" value="TreeGrafter"/>
</dbReference>
<evidence type="ECO:0000313" key="9">
    <source>
        <dbReference type="EMBL" id="RBP07279.1"/>
    </source>
</evidence>
<dbReference type="PRINTS" id="PR00987">
    <property type="entry name" value="TRNASYNTHGLU"/>
</dbReference>
<keyword evidence="4" id="KW-0862">Zinc</keyword>
<dbReference type="InterPro" id="IPR000924">
    <property type="entry name" value="Glu/Gln-tRNA-synth"/>
</dbReference>